<dbReference type="RefSeq" id="XP_044557269.1">
    <property type="nucleotide sequence ID" value="XM_044713091.1"/>
</dbReference>
<protein>
    <recommendedName>
        <fullName evidence="8">Peptidase S54 rhomboid domain-containing protein</fullName>
    </recommendedName>
</protein>
<gene>
    <name evidence="9" type="ORF">FDP41_009160</name>
</gene>
<dbReference type="Proteomes" id="UP000444721">
    <property type="component" value="Unassembled WGS sequence"/>
</dbReference>
<feature type="domain" description="Peptidase S54 rhomboid" evidence="8">
    <location>
        <begin position="247"/>
        <end position="397"/>
    </location>
</feature>
<evidence type="ECO:0000313" key="10">
    <source>
        <dbReference type="Proteomes" id="UP000444721"/>
    </source>
</evidence>
<dbReference type="OrthoDB" id="10260614at2759"/>
<comment type="similarity">
    <text evidence="2">Belongs to the peptidase S54 family.</text>
</comment>
<keyword evidence="10" id="KW-1185">Reference proteome</keyword>
<dbReference type="InterPro" id="IPR035952">
    <property type="entry name" value="Rhomboid-like_sf"/>
</dbReference>
<comment type="subcellular location">
    <subcellularLocation>
        <location evidence="1">Membrane</location>
        <topology evidence="1">Multi-pass membrane protein</topology>
    </subcellularLocation>
</comment>
<dbReference type="GeneID" id="68116377"/>
<feature type="transmembrane region" description="Helical" evidence="7">
    <location>
        <begin position="323"/>
        <end position="349"/>
    </location>
</feature>
<evidence type="ECO:0000256" key="7">
    <source>
        <dbReference type="SAM" id="Phobius"/>
    </source>
</evidence>
<feature type="transmembrane region" description="Helical" evidence="7">
    <location>
        <begin position="213"/>
        <end position="229"/>
    </location>
</feature>
<proteinExistence type="inferred from homology"/>
<evidence type="ECO:0000256" key="1">
    <source>
        <dbReference type="ARBA" id="ARBA00004141"/>
    </source>
</evidence>
<accession>A0A6A5BET4</accession>
<dbReference type="InterPro" id="IPR022764">
    <property type="entry name" value="Peptidase_S54_rhomboid_dom"/>
</dbReference>
<evidence type="ECO:0000256" key="5">
    <source>
        <dbReference type="ARBA" id="ARBA00022989"/>
    </source>
</evidence>
<evidence type="ECO:0000256" key="6">
    <source>
        <dbReference type="ARBA" id="ARBA00023136"/>
    </source>
</evidence>
<dbReference type="VEuPathDB" id="AmoebaDB:NF0026960"/>
<keyword evidence="5 7" id="KW-1133">Transmembrane helix</keyword>
<feature type="transmembrane region" description="Helical" evidence="7">
    <location>
        <begin position="285"/>
        <end position="303"/>
    </location>
</feature>
<reference evidence="9 10" key="1">
    <citation type="journal article" date="2019" name="Sci. Rep.">
        <title>Nanopore sequencing improves the draft genome of the human pathogenic amoeba Naegleria fowleri.</title>
        <authorList>
            <person name="Liechti N."/>
            <person name="Schurch N."/>
            <person name="Bruggmann R."/>
            <person name="Wittwer M."/>
        </authorList>
    </citation>
    <scope>NUCLEOTIDE SEQUENCE [LARGE SCALE GENOMIC DNA]</scope>
    <source>
        <strain evidence="9 10">ATCC 30894</strain>
    </source>
</reference>
<sequence>MLKLVSSSSSFSGISFSRRGGILFHGTTTSTTNTPSMLKVVVMRTIADPPMMDRRRLLDFGINHQFSFFSRMNDLYHHDRKKMIYQSKSNRMMSSLNLMKGVSLDQPESSHHHHHHHLLLNSSYEHPLGGIIGSLYQASSNVLWNMKKQLFKSKFFKNSRTILIPHKLEMSWEELKRKISNVFGGHRYSYYEYSSYGSGGEGSGFRFTNIQKIIALNVAVFVLANLFLTRQDILANLGVSLDNIKHGKIYTMFTSMFTHIDLIHIFMNMYALSQLGKMMPMTRRLLWPAYIFCGLVASSVYLLDKWIGSTALHRPHEYYTTGIGASGAIFGLLAFVTQVHPFIPVGIFFLPIQFKLRNFFYGVIAIECYRWYTNRDSSVSASGHLGGALGGYLFYLMNRKRLLFKRVKCL</sequence>
<evidence type="ECO:0000259" key="8">
    <source>
        <dbReference type="Pfam" id="PF01694"/>
    </source>
</evidence>
<name>A0A6A5BET4_NAEFO</name>
<keyword evidence="6 7" id="KW-0472">Membrane</keyword>
<keyword evidence="4" id="KW-0378">Hydrolase</keyword>
<dbReference type="AlphaFoldDB" id="A0A6A5BET4"/>
<evidence type="ECO:0000256" key="2">
    <source>
        <dbReference type="ARBA" id="ARBA00009045"/>
    </source>
</evidence>
<dbReference type="VEuPathDB" id="AmoebaDB:NfTy_045940"/>
<comment type="caution">
    <text evidence="9">The sequence shown here is derived from an EMBL/GenBank/DDBJ whole genome shotgun (WGS) entry which is preliminary data.</text>
</comment>
<evidence type="ECO:0000256" key="3">
    <source>
        <dbReference type="ARBA" id="ARBA00022692"/>
    </source>
</evidence>
<evidence type="ECO:0000313" key="9">
    <source>
        <dbReference type="EMBL" id="KAF0972555.1"/>
    </source>
</evidence>
<dbReference type="SUPFAM" id="SSF144091">
    <property type="entry name" value="Rhomboid-like"/>
    <property type="match status" value="1"/>
</dbReference>
<organism evidence="9 10">
    <name type="scientific">Naegleria fowleri</name>
    <name type="common">Brain eating amoeba</name>
    <dbReference type="NCBI Taxonomy" id="5763"/>
    <lineage>
        <taxon>Eukaryota</taxon>
        <taxon>Discoba</taxon>
        <taxon>Heterolobosea</taxon>
        <taxon>Tetramitia</taxon>
        <taxon>Eutetramitia</taxon>
        <taxon>Vahlkampfiidae</taxon>
        <taxon>Naegleria</taxon>
    </lineage>
</organism>
<keyword evidence="3 7" id="KW-0812">Transmembrane</keyword>
<dbReference type="GO" id="GO:0004252">
    <property type="term" value="F:serine-type endopeptidase activity"/>
    <property type="evidence" value="ECO:0007669"/>
    <property type="project" value="InterPro"/>
</dbReference>
<dbReference type="Gene3D" id="1.20.1540.10">
    <property type="entry name" value="Rhomboid-like"/>
    <property type="match status" value="1"/>
</dbReference>
<dbReference type="InterPro" id="IPR050925">
    <property type="entry name" value="Rhomboid_protease_S54"/>
</dbReference>
<dbReference type="PANTHER" id="PTHR43731">
    <property type="entry name" value="RHOMBOID PROTEASE"/>
    <property type="match status" value="1"/>
</dbReference>
<dbReference type="PANTHER" id="PTHR43731:SF14">
    <property type="entry name" value="PRESENILIN-ASSOCIATED RHOMBOID-LIKE PROTEIN, MITOCHONDRIAL"/>
    <property type="match status" value="1"/>
</dbReference>
<dbReference type="VEuPathDB" id="AmoebaDB:FDP41_009160"/>
<feature type="transmembrane region" description="Helical" evidence="7">
    <location>
        <begin position="378"/>
        <end position="396"/>
    </location>
</feature>
<evidence type="ECO:0000256" key="4">
    <source>
        <dbReference type="ARBA" id="ARBA00022801"/>
    </source>
</evidence>
<feature type="transmembrane region" description="Helical" evidence="7">
    <location>
        <begin position="249"/>
        <end position="273"/>
    </location>
</feature>
<dbReference type="EMBL" id="VFQX01000067">
    <property type="protein sequence ID" value="KAF0972555.1"/>
    <property type="molecule type" value="Genomic_DNA"/>
</dbReference>
<dbReference type="Pfam" id="PF01694">
    <property type="entry name" value="Rhomboid"/>
    <property type="match status" value="1"/>
</dbReference>
<dbReference type="GO" id="GO:0016020">
    <property type="term" value="C:membrane"/>
    <property type="evidence" value="ECO:0007669"/>
    <property type="project" value="UniProtKB-SubCell"/>
</dbReference>